<dbReference type="UniPathway" id="UPA00142">
    <property type="reaction ID" value="UER00209"/>
</dbReference>
<reference evidence="17" key="1">
    <citation type="submission" date="2017-03" db="EMBL/GenBank/DDBJ databases">
        <authorList>
            <person name="Falquet L."/>
            <person name="Falquet L."/>
        </authorList>
    </citation>
    <scope>NUCLEOTIDE SEQUENCE [LARGE SCALE GENOMIC DNA]</scope>
</reference>
<dbReference type="PROSITE" id="PS50975">
    <property type="entry name" value="ATP_GRASP"/>
    <property type="match status" value="1"/>
</dbReference>
<sequence length="773" mass="89413">MLYNIKDKLSKKELLNGGYGLERESLRVDSEGRLSLKPHSKNFHGKMSNPYITTDFSESQVELITPVCNSAEEVYNFCSALFDIVDSEIKDEYLWPQSMPCDIPENHNIPIAEFCKCKEEGRKAREYREKLFKKYGGKKQLISGIHYNFSYSESIIEKLYEKSKKDKSYKDFRDDIYLKVARNYLRYRWLLIYLLGGAAIIHGSYAGECIKKLQKIADDTFSNDGALSYRNGDCGYGNKIELFPDYTNVKSYVGSIKDYVKEEIIDSHKELYSQIRLKARDNNRFLDSLLEDGIKYLEIRSIDINPFDKVGISLEDLKFVNLFTLFLLNEEEVYYEKWQEEALYNQKIVANYGQKNILLKRNGEVIEKDKWAMVILNEIYKLNIDFNLNQEKVIENQIEKVKNPNITYASRITEMARKEGYINANLKLAKEYKNQSYDNRYKLVGYENLELSTQILLKDAIKRGLEIEIIDKNDNFIALKKKNHIEYIKQATKTSVDTYISILMMENKTVTKKILHKNGVKVPLGKEFYSLEEGINSIDEFINKEIVIKPKSTNFGLGVSIFTKGASKEDIIKALTFAFKYDNTVLIEEFIKGKEYRFLVIGDKVEGILHRVPANVLGDGLHSIRDLVFEKNKDSLRGKGYKTPLEKIVLDETVELFLKQRGKTFDYIPHNKEIVYLRENSNISTGGDSIDYTEDVNESFKKIAVDAAKVIGAKICGVDMIIEDYNDENSDYAIIELNFNPAIHIHCFPYKGKERNIGDKILDLLGFEYANEC</sequence>
<dbReference type="GO" id="GO:0004357">
    <property type="term" value="F:glutamate-cysteine ligase activity"/>
    <property type="evidence" value="ECO:0007669"/>
    <property type="project" value="UniProtKB-UniRule"/>
</dbReference>
<keyword evidence="14" id="KW-0812">Transmembrane</keyword>
<evidence type="ECO:0000256" key="4">
    <source>
        <dbReference type="ARBA" id="ARBA00022598"/>
    </source>
</evidence>
<comment type="subunit">
    <text evidence="13">Monomer.</text>
</comment>
<keyword evidence="7 13" id="KW-0547">Nucleotide-binding</keyword>
<dbReference type="EMBL" id="LT799839">
    <property type="protein sequence ID" value="SLK16780.1"/>
    <property type="molecule type" value="Genomic_DNA"/>
</dbReference>
<evidence type="ECO:0000313" key="16">
    <source>
        <dbReference type="EMBL" id="SLK16780.1"/>
    </source>
</evidence>
<keyword evidence="8 13" id="KW-0067">ATP-binding</keyword>
<evidence type="ECO:0000256" key="7">
    <source>
        <dbReference type="ARBA" id="ARBA00022741"/>
    </source>
</evidence>
<organism evidence="16 17">
    <name type="scientific">Clostridium chauvoei JF4335</name>
    <dbReference type="NCBI Taxonomy" id="1351755"/>
    <lineage>
        <taxon>Bacteria</taxon>
        <taxon>Bacillati</taxon>
        <taxon>Bacillota</taxon>
        <taxon>Clostridia</taxon>
        <taxon>Eubacteriales</taxon>
        <taxon>Clostridiaceae</taxon>
        <taxon>Clostridium</taxon>
    </lineage>
</organism>
<keyword evidence="17" id="KW-1185">Reference proteome</keyword>
<dbReference type="GO" id="GO:0005829">
    <property type="term" value="C:cytosol"/>
    <property type="evidence" value="ECO:0007669"/>
    <property type="project" value="TreeGrafter"/>
</dbReference>
<gene>
    <name evidence="13" type="primary">gshAB</name>
    <name evidence="13" type="synonym">gshF</name>
    <name evidence="16" type="ORF">CCH01_11110</name>
</gene>
<evidence type="ECO:0000256" key="8">
    <source>
        <dbReference type="ARBA" id="ARBA00022840"/>
    </source>
</evidence>
<dbReference type="SMART" id="SM01209">
    <property type="entry name" value="GARS_A"/>
    <property type="match status" value="1"/>
</dbReference>
<feature type="domain" description="ATP-grasp" evidence="15">
    <location>
        <begin position="512"/>
        <end position="766"/>
    </location>
</feature>
<keyword evidence="5 13" id="KW-0317">Glutathione biosynthesis</keyword>
<keyword evidence="10" id="KW-0464">Manganese</keyword>
<dbReference type="Gene3D" id="3.30.470.20">
    <property type="entry name" value="ATP-grasp fold, B domain"/>
    <property type="match status" value="2"/>
</dbReference>
<evidence type="ECO:0000256" key="2">
    <source>
        <dbReference type="ARBA" id="ARBA00001946"/>
    </source>
</evidence>
<dbReference type="GeneID" id="66301449"/>
<dbReference type="Pfam" id="PF04262">
    <property type="entry name" value="Glu_cys_ligase"/>
    <property type="match status" value="1"/>
</dbReference>
<accession>A0A1U6J905</accession>
<dbReference type="PANTHER" id="PTHR38761:SF1">
    <property type="entry name" value="GLUTAMATE--CYSTEINE LIGASE"/>
    <property type="match status" value="1"/>
</dbReference>
<dbReference type="SUPFAM" id="SSF56059">
    <property type="entry name" value="Glutathione synthetase ATP-binding domain-like"/>
    <property type="match status" value="1"/>
</dbReference>
<keyword evidence="9" id="KW-0460">Magnesium</keyword>
<dbReference type="InterPro" id="IPR007370">
    <property type="entry name" value="Glu_cys_ligase"/>
</dbReference>
<dbReference type="EC" id="6.3.2.3" evidence="13"/>
<comment type="cofactor">
    <cofactor evidence="1">
        <name>Mn(2+)</name>
        <dbReference type="ChEBI" id="CHEBI:29035"/>
    </cofactor>
</comment>
<comment type="cofactor">
    <cofactor evidence="2">
        <name>Mg(2+)</name>
        <dbReference type="ChEBI" id="CHEBI:18420"/>
    </cofactor>
</comment>
<comment type="pathway">
    <text evidence="3 13">Sulfur metabolism; glutathione biosynthesis; glutathione from L-cysteine and L-glutamate: step 1/2.</text>
</comment>
<evidence type="ECO:0000256" key="3">
    <source>
        <dbReference type="ARBA" id="ARBA00005006"/>
    </source>
</evidence>
<dbReference type="SUPFAM" id="SSF55931">
    <property type="entry name" value="Glutamine synthetase/guanido kinase"/>
    <property type="match status" value="1"/>
</dbReference>
<dbReference type="AlphaFoldDB" id="A0A1U6J905"/>
<comment type="pathway">
    <text evidence="13">Sulfur metabolism; glutathione biosynthesis; glutathione from L-cysteine and L-glutamate: step 2/2.</text>
</comment>
<keyword evidence="14" id="KW-0472">Membrane</keyword>
<dbReference type="Gene3D" id="3.30.590.20">
    <property type="match status" value="1"/>
</dbReference>
<dbReference type="OrthoDB" id="9803907at2"/>
<evidence type="ECO:0000256" key="10">
    <source>
        <dbReference type="ARBA" id="ARBA00023211"/>
    </source>
</evidence>
<dbReference type="EC" id="6.3.2.2" evidence="13"/>
<evidence type="ECO:0000256" key="13">
    <source>
        <dbReference type="HAMAP-Rule" id="MF_00782"/>
    </source>
</evidence>
<comment type="catalytic activity">
    <reaction evidence="13">
        <text>gamma-L-glutamyl-L-cysteine + glycine + ATP = glutathione + ADP + phosphate + H(+)</text>
        <dbReference type="Rhea" id="RHEA:13557"/>
        <dbReference type="ChEBI" id="CHEBI:15378"/>
        <dbReference type="ChEBI" id="CHEBI:30616"/>
        <dbReference type="ChEBI" id="CHEBI:43474"/>
        <dbReference type="ChEBI" id="CHEBI:57305"/>
        <dbReference type="ChEBI" id="CHEBI:57925"/>
        <dbReference type="ChEBI" id="CHEBI:58173"/>
        <dbReference type="ChEBI" id="CHEBI:456216"/>
        <dbReference type="EC" id="6.3.2.3"/>
    </reaction>
</comment>
<evidence type="ECO:0000313" key="17">
    <source>
        <dbReference type="Proteomes" id="UP000190476"/>
    </source>
</evidence>
<dbReference type="NCBIfam" id="TIGR01435">
    <property type="entry name" value="glu_cys_lig_rel"/>
    <property type="match status" value="1"/>
</dbReference>
<dbReference type="InterPro" id="IPR006335">
    <property type="entry name" value="Glut_biosynth"/>
</dbReference>
<dbReference type="HAMAP" id="MF_00782">
    <property type="entry name" value="Glut_biosynth"/>
    <property type="match status" value="1"/>
</dbReference>
<dbReference type="Pfam" id="PF18419">
    <property type="entry name" value="ATP-grasp_6"/>
    <property type="match status" value="1"/>
</dbReference>
<dbReference type="GO" id="GO:0005524">
    <property type="term" value="F:ATP binding"/>
    <property type="evidence" value="ECO:0007669"/>
    <property type="project" value="UniProtKB-UniRule"/>
</dbReference>
<proteinExistence type="inferred from homology"/>
<dbReference type="GO" id="GO:0046872">
    <property type="term" value="F:metal ion binding"/>
    <property type="evidence" value="ECO:0007669"/>
    <property type="project" value="UniProtKB-KW"/>
</dbReference>
<dbReference type="InterPro" id="IPR014746">
    <property type="entry name" value="Gln_synth/guanido_kin_cat_dom"/>
</dbReference>
<dbReference type="Pfam" id="PF01071">
    <property type="entry name" value="GARS_A"/>
    <property type="match status" value="1"/>
</dbReference>
<evidence type="ECO:0000256" key="11">
    <source>
        <dbReference type="ARBA" id="ARBA00023268"/>
    </source>
</evidence>
<comment type="similarity">
    <text evidence="13">In the N-terminal section; belongs to the glutamate--cysteine ligase type 1 family. Type 2 subfamily.</text>
</comment>
<feature type="transmembrane region" description="Helical" evidence="14">
    <location>
        <begin position="187"/>
        <end position="205"/>
    </location>
</feature>
<dbReference type="RefSeq" id="WP_079481288.1">
    <property type="nucleotide sequence ID" value="NZ_CBML010000006.1"/>
</dbReference>
<protein>
    <recommendedName>
        <fullName evidence="13">Glutathione biosynthesis bifunctional protein GshAB</fullName>
    </recommendedName>
    <alternativeName>
        <fullName evidence="13">Gamma-GCS-GS</fullName>
        <shortName evidence="13">GCS-GS</shortName>
    </alternativeName>
    <domain>
        <recommendedName>
            <fullName evidence="13">Glutamate--cysteine ligase</fullName>
            <ecNumber evidence="13">6.3.2.2</ecNumber>
        </recommendedName>
        <alternativeName>
            <fullName evidence="13">Gamma-ECS</fullName>
            <shortName evidence="13">GCS</shortName>
        </alternativeName>
        <alternativeName>
            <fullName evidence="13">Gamma-glutamylcysteine synthetase</fullName>
        </alternativeName>
    </domain>
    <domain>
        <recommendedName>
            <fullName evidence="13">Glutathione synthetase</fullName>
            <ecNumber evidence="13">6.3.2.3</ecNumber>
        </recommendedName>
        <alternativeName>
            <fullName evidence="13">GSH synthetase</fullName>
            <shortName evidence="13">GS</shortName>
            <shortName evidence="13">GSH-S</shortName>
            <shortName evidence="13">GSHase</shortName>
        </alternativeName>
        <alternativeName>
            <fullName evidence="13">Glutathione synthase</fullName>
        </alternativeName>
    </domain>
</protein>
<comment type="function">
    <text evidence="13">Synthesizes glutathione from L-glutamate and L-cysteine via gamma-L-glutamyl-L-cysteine.</text>
</comment>
<dbReference type="InterPro" id="IPR040657">
    <property type="entry name" value="GshAB_ATP-grasp"/>
</dbReference>
<feature type="region of interest" description="Glutamate--cysteine ligase" evidence="13">
    <location>
        <begin position="1"/>
        <end position="350"/>
    </location>
</feature>
<name>A0A1U6J905_9CLOT</name>
<dbReference type="STRING" id="1351755.CCH01_11110"/>
<keyword evidence="14" id="KW-1133">Transmembrane helix</keyword>
<dbReference type="InterPro" id="IPR006334">
    <property type="entry name" value="Glut_cys_ligase"/>
</dbReference>
<evidence type="ECO:0000256" key="9">
    <source>
        <dbReference type="ARBA" id="ARBA00022842"/>
    </source>
</evidence>
<evidence type="ECO:0000259" key="15">
    <source>
        <dbReference type="PROSITE" id="PS50975"/>
    </source>
</evidence>
<evidence type="ECO:0000256" key="6">
    <source>
        <dbReference type="ARBA" id="ARBA00022723"/>
    </source>
</evidence>
<keyword evidence="6" id="KW-0479">Metal-binding</keyword>
<keyword evidence="4 13" id="KW-0436">Ligase</keyword>
<evidence type="ECO:0000256" key="14">
    <source>
        <dbReference type="SAM" id="Phobius"/>
    </source>
</evidence>
<dbReference type="PANTHER" id="PTHR38761">
    <property type="entry name" value="GLUTAMATE--CYSTEINE LIGASE"/>
    <property type="match status" value="1"/>
</dbReference>
<evidence type="ECO:0000256" key="5">
    <source>
        <dbReference type="ARBA" id="ARBA00022684"/>
    </source>
</evidence>
<keyword evidence="11 13" id="KW-0511">Multifunctional enzyme</keyword>
<dbReference type="InterPro" id="IPR011761">
    <property type="entry name" value="ATP-grasp"/>
</dbReference>
<dbReference type="Proteomes" id="UP000190476">
    <property type="component" value="Chromosome I"/>
</dbReference>
<dbReference type="GO" id="GO:0004363">
    <property type="term" value="F:glutathione synthase activity"/>
    <property type="evidence" value="ECO:0007669"/>
    <property type="project" value="UniProtKB-UniRule"/>
</dbReference>
<comment type="catalytic activity">
    <reaction evidence="12 13">
        <text>L-cysteine + L-glutamate + ATP = gamma-L-glutamyl-L-cysteine + ADP + phosphate + H(+)</text>
        <dbReference type="Rhea" id="RHEA:13285"/>
        <dbReference type="ChEBI" id="CHEBI:15378"/>
        <dbReference type="ChEBI" id="CHEBI:29985"/>
        <dbReference type="ChEBI" id="CHEBI:30616"/>
        <dbReference type="ChEBI" id="CHEBI:35235"/>
        <dbReference type="ChEBI" id="CHEBI:43474"/>
        <dbReference type="ChEBI" id="CHEBI:58173"/>
        <dbReference type="ChEBI" id="CHEBI:456216"/>
        <dbReference type="EC" id="6.3.2.2"/>
    </reaction>
</comment>
<dbReference type="NCBIfam" id="NF002688">
    <property type="entry name" value="PRK02471.1"/>
    <property type="match status" value="1"/>
</dbReference>
<dbReference type="InterPro" id="IPR020561">
    <property type="entry name" value="PRibGlycinamid_synth_ATP-grasp"/>
</dbReference>
<evidence type="ECO:0000256" key="1">
    <source>
        <dbReference type="ARBA" id="ARBA00001936"/>
    </source>
</evidence>
<evidence type="ECO:0000256" key="12">
    <source>
        <dbReference type="ARBA" id="ARBA00048819"/>
    </source>
</evidence>